<evidence type="ECO:0000313" key="6">
    <source>
        <dbReference type="EMBL" id="TKR92386.1"/>
    </source>
</evidence>
<gene>
    <name evidence="6" type="ORF">L596_007051</name>
</gene>
<evidence type="ECO:0000256" key="4">
    <source>
        <dbReference type="RuleBase" id="RU361235"/>
    </source>
</evidence>
<comment type="caution">
    <text evidence="6">The sequence shown here is derived from an EMBL/GenBank/DDBJ whole genome shotgun (WGS) entry which is preliminary data.</text>
</comment>
<dbReference type="PROSITE" id="PS00122">
    <property type="entry name" value="CARBOXYLESTERASE_B_1"/>
    <property type="match status" value="1"/>
</dbReference>
<dbReference type="PANTHER" id="PTHR11559">
    <property type="entry name" value="CARBOXYLESTERASE"/>
    <property type="match status" value="1"/>
</dbReference>
<protein>
    <recommendedName>
        <fullName evidence="4">Carboxylic ester hydrolase</fullName>
        <ecNumber evidence="4">3.1.1.-</ecNumber>
    </recommendedName>
</protein>
<dbReference type="GO" id="GO:0052689">
    <property type="term" value="F:carboxylic ester hydrolase activity"/>
    <property type="evidence" value="ECO:0007669"/>
    <property type="project" value="UniProtKB-KW"/>
</dbReference>
<dbReference type="InterPro" id="IPR019826">
    <property type="entry name" value="Carboxylesterase_B_AS"/>
</dbReference>
<dbReference type="SUPFAM" id="SSF53474">
    <property type="entry name" value="alpha/beta-Hydrolases"/>
    <property type="match status" value="1"/>
</dbReference>
<dbReference type="EMBL" id="AZBU02000002">
    <property type="protein sequence ID" value="TKR92386.1"/>
    <property type="molecule type" value="Genomic_DNA"/>
</dbReference>
<dbReference type="InterPro" id="IPR029058">
    <property type="entry name" value="AB_hydrolase_fold"/>
</dbReference>
<name>A0A4U5P849_STECR</name>
<feature type="domain" description="Carboxylesterase type B" evidence="5">
    <location>
        <begin position="10"/>
        <end position="462"/>
    </location>
</feature>
<sequence>MPLMMDPTVEFDEDCLYMNIMAPAKAKSLPVIVWIQGGGFELGTSTVYGYKNISENFVSRNVVFVTFNYRLGPYGEQSHYFAAFNPFLHFSGFISTGDEAAPGNVGLWDQIAALRFIQAAIFDFGGNPSSVTIFGESAGAAAVSALTLSPHSKGLFHKVVAISGSAMANFAIGERVVEESLVFAKTVECEGTSKKIMRCLKKKYVDEMNNAIFEIGSAKDRMLGFRYSPRFDADFFPETSFERLVESAERIPTLAMITTAEMGIFTMNNFDMNLIDVDIDKLTTYDESDLRAIIKTVSGGDDGLEEELVNFYIDRGTKSDVRNATFFLGRLTQLASDVMFNVPMLQEVDLKRRFGWPVYMGVEEFFTWMERDEFSIPGAFHGNELSYLFEAQLGSPFDGSADSERFKEEMLDAIVSFAKTGIPKSGGLKWKPVDAAHPRRYTGVGTKSVPKDGLMEESFQFWTKNLPKKVDVKKLQRLLPALVKTSLSNNLEKVKRRTKLPGVRSNASGYA</sequence>
<proteinExistence type="inferred from homology"/>
<evidence type="ECO:0000259" key="5">
    <source>
        <dbReference type="Pfam" id="PF00135"/>
    </source>
</evidence>
<reference evidence="6" key="3">
    <citation type="journal article" date="2019" name="G3 (Bethesda)">
        <title>Hybrid Assembly of the Genome of the Entomopathogenic Nematode Steinernema carpocapsae Identifies the X-Chromosome.</title>
        <authorList>
            <person name="Serra L."/>
            <person name="Macchietto M."/>
            <person name="Macias-Munoz A."/>
            <person name="McGill C.J."/>
            <person name="Rodriguez I.M."/>
            <person name="Rodriguez B."/>
            <person name="Murad R."/>
            <person name="Mortazavi A."/>
        </authorList>
    </citation>
    <scope>NUCLEOTIDE SEQUENCE</scope>
    <source>
        <strain evidence="6">ALL</strain>
    </source>
</reference>
<dbReference type="Gene3D" id="3.40.50.1820">
    <property type="entry name" value="alpha/beta hydrolase"/>
    <property type="match status" value="1"/>
</dbReference>
<dbReference type="STRING" id="34508.A0A4U5P849"/>
<dbReference type="InterPro" id="IPR050309">
    <property type="entry name" value="Type-B_Carboxylest/Lipase"/>
</dbReference>
<comment type="similarity">
    <text evidence="1 4">Belongs to the type-B carboxylesterase/lipase family.</text>
</comment>
<dbReference type="AlphaFoldDB" id="A0A4U5P849"/>
<dbReference type="EC" id="3.1.1.-" evidence="4"/>
<reference evidence="6" key="2">
    <citation type="journal article" date="2015" name="Genome Biol.">
        <title>Comparative genomics of Steinernema reveals deeply conserved gene regulatory networks.</title>
        <authorList>
            <person name="Dillman A.R."/>
            <person name="Macchietto M."/>
            <person name="Porter C.F."/>
            <person name="Rogers A."/>
            <person name="Williams B."/>
            <person name="Antoshechkin I."/>
            <person name="Lee M.M."/>
            <person name="Goodwin Z."/>
            <person name="Lu X."/>
            <person name="Lewis E.E."/>
            <person name="Goodrich-Blair H."/>
            <person name="Stock S.P."/>
            <person name="Adams B.J."/>
            <person name="Sternberg P.W."/>
            <person name="Mortazavi A."/>
        </authorList>
    </citation>
    <scope>NUCLEOTIDE SEQUENCE [LARGE SCALE GENOMIC DNA]</scope>
    <source>
        <strain evidence="6">ALL</strain>
    </source>
</reference>
<dbReference type="OrthoDB" id="3200163at2759"/>
<accession>A0A4U5P849</accession>
<dbReference type="Pfam" id="PF00135">
    <property type="entry name" value="COesterase"/>
    <property type="match status" value="1"/>
</dbReference>
<evidence type="ECO:0000256" key="1">
    <source>
        <dbReference type="ARBA" id="ARBA00005964"/>
    </source>
</evidence>
<evidence type="ECO:0000256" key="2">
    <source>
        <dbReference type="ARBA" id="ARBA00022487"/>
    </source>
</evidence>
<evidence type="ECO:0000256" key="3">
    <source>
        <dbReference type="ARBA" id="ARBA00022801"/>
    </source>
</evidence>
<organism evidence="6">
    <name type="scientific">Steinernema carpocapsae</name>
    <name type="common">Entomopathogenic nematode</name>
    <dbReference type="NCBI Taxonomy" id="34508"/>
    <lineage>
        <taxon>Eukaryota</taxon>
        <taxon>Metazoa</taxon>
        <taxon>Ecdysozoa</taxon>
        <taxon>Nematoda</taxon>
        <taxon>Chromadorea</taxon>
        <taxon>Rhabditida</taxon>
        <taxon>Tylenchina</taxon>
        <taxon>Panagrolaimomorpha</taxon>
        <taxon>Strongyloidoidea</taxon>
        <taxon>Steinernematidae</taxon>
        <taxon>Steinernema</taxon>
    </lineage>
</organism>
<keyword evidence="2" id="KW-0719">Serine esterase</keyword>
<reference evidence="6" key="1">
    <citation type="submission" date="2013-11" db="EMBL/GenBank/DDBJ databases">
        <authorList>
            <person name="Sternberg P."/>
            <person name="Dillman A."/>
            <person name="Macchietto M."/>
        </authorList>
    </citation>
    <scope>NUCLEOTIDE SEQUENCE</scope>
    <source>
        <strain evidence="6">ALL</strain>
    </source>
</reference>
<keyword evidence="3 4" id="KW-0378">Hydrolase</keyword>
<dbReference type="InterPro" id="IPR002018">
    <property type="entry name" value="CarbesteraseB"/>
</dbReference>